<dbReference type="GO" id="GO:0006436">
    <property type="term" value="P:tryptophanyl-tRNA aminoacylation"/>
    <property type="evidence" value="ECO:0007669"/>
    <property type="project" value="UniProtKB-UniRule"/>
</dbReference>
<evidence type="ECO:0000313" key="10">
    <source>
        <dbReference type="EMBL" id="SMX55040.1"/>
    </source>
</evidence>
<dbReference type="InterPro" id="IPR014729">
    <property type="entry name" value="Rossmann-like_a/b/a_fold"/>
</dbReference>
<evidence type="ECO:0000256" key="8">
    <source>
        <dbReference type="HAMAP-Rule" id="MF_00140"/>
    </source>
</evidence>
<comment type="similarity">
    <text evidence="1 8 9">Belongs to the class-I aminoacyl-tRNA synthetase family.</text>
</comment>
<dbReference type="GO" id="GO:0004830">
    <property type="term" value="F:tryptophan-tRNA ligase activity"/>
    <property type="evidence" value="ECO:0007669"/>
    <property type="project" value="UniProtKB-UniRule"/>
</dbReference>
<feature type="binding site" evidence="8">
    <location>
        <begin position="18"/>
        <end position="19"/>
    </location>
    <ligand>
        <name>ATP</name>
        <dbReference type="ChEBI" id="CHEBI:30616"/>
    </ligand>
</feature>
<protein>
    <recommendedName>
        <fullName evidence="8">Tryptophan--tRNA ligase</fullName>
        <ecNumber evidence="8">6.1.1.2</ecNumber>
    </recommendedName>
    <alternativeName>
        <fullName evidence="8">Tryptophanyl-tRNA synthetase</fullName>
        <shortName evidence="8">TrpRS</shortName>
    </alternativeName>
</protein>
<evidence type="ECO:0000256" key="3">
    <source>
        <dbReference type="ARBA" id="ARBA00022741"/>
    </source>
</evidence>
<sequence length="330" mass="36794">MKPISLTGIKPTGKPHIGNYLGMYRPALDLMKTYQGIYFVADYHALTIMHDPETLRELVYEVAAGWLALGLDPDEAIFFRQSDVPEIPELTWVLSCFTSKGLLNRAHAYKAAVDENLSLGRDPDEGVNAGLFNYPVLMAADILLYGSDVVPVGLDQKQHIEITRDIAEAFNRTYGPVLKVPEGIIQENVMKVPGIDGQKMSKSYNNTIPIFAPEKEVRKQVMRIVTDSKRPEDPKDPHDSTLFTLLSFFASPERLEEIRQLYVHGGAAYGDLKKELANLILAHFADARQSFADLMNNRGYIDDVLAQGAQKARRMGQPYLAAVRKATGID</sequence>
<dbReference type="InterPro" id="IPR002306">
    <property type="entry name" value="Trp-tRNA-ligase"/>
</dbReference>
<dbReference type="KEGG" id="abat:CFX1CAM_1975"/>
<evidence type="ECO:0000256" key="5">
    <source>
        <dbReference type="ARBA" id="ARBA00022917"/>
    </source>
</evidence>
<feature type="short sequence motif" description="'KMSKS' region" evidence="8">
    <location>
        <begin position="199"/>
        <end position="203"/>
    </location>
</feature>
<organism evidence="10 11">
    <name type="scientific">Candidatus Brevifilum fermentans</name>
    <dbReference type="NCBI Taxonomy" id="1986204"/>
    <lineage>
        <taxon>Bacteria</taxon>
        <taxon>Bacillati</taxon>
        <taxon>Chloroflexota</taxon>
        <taxon>Anaerolineae</taxon>
        <taxon>Anaerolineales</taxon>
        <taxon>Anaerolineaceae</taxon>
        <taxon>Candidatus Brevifilum</taxon>
    </lineage>
</organism>
<dbReference type="FunFam" id="1.10.240.10:FF:000005">
    <property type="entry name" value="Tryptophan--tRNA ligase"/>
    <property type="match status" value="1"/>
</dbReference>
<comment type="subcellular location">
    <subcellularLocation>
        <location evidence="8">Cytoplasm</location>
    </subcellularLocation>
</comment>
<reference evidence="11" key="1">
    <citation type="submission" date="2017-05" db="EMBL/GenBank/DDBJ databases">
        <authorList>
            <person name="Kirkegaard R."/>
            <person name="Mcilroy J S."/>
        </authorList>
    </citation>
    <scope>NUCLEOTIDE SEQUENCE [LARGE SCALE GENOMIC DNA]</scope>
</reference>
<dbReference type="InterPro" id="IPR050203">
    <property type="entry name" value="Trp-tRNA_synthetase"/>
</dbReference>
<dbReference type="HAMAP" id="MF_00140_B">
    <property type="entry name" value="Trp_tRNA_synth_B"/>
    <property type="match status" value="1"/>
</dbReference>
<dbReference type="EC" id="6.1.1.2" evidence="8"/>
<dbReference type="PRINTS" id="PR01039">
    <property type="entry name" value="TRNASYNTHTRP"/>
</dbReference>
<accession>A0A1Y6KAJ6</accession>
<dbReference type="PANTHER" id="PTHR43766">
    <property type="entry name" value="TRYPTOPHAN--TRNA LIGASE, MITOCHONDRIAL"/>
    <property type="match status" value="1"/>
</dbReference>
<evidence type="ECO:0000313" key="11">
    <source>
        <dbReference type="Proteomes" id="UP000195514"/>
    </source>
</evidence>
<feature type="binding site" evidence="8">
    <location>
        <position position="192"/>
    </location>
    <ligand>
        <name>ATP</name>
        <dbReference type="ChEBI" id="CHEBI:30616"/>
    </ligand>
</feature>
<dbReference type="NCBIfam" id="TIGR00233">
    <property type="entry name" value="trpS"/>
    <property type="match status" value="1"/>
</dbReference>
<dbReference type="GO" id="GO:0005829">
    <property type="term" value="C:cytosol"/>
    <property type="evidence" value="ECO:0007669"/>
    <property type="project" value="TreeGrafter"/>
</dbReference>
<comment type="subunit">
    <text evidence="8">Homodimer.</text>
</comment>
<evidence type="ECO:0000256" key="9">
    <source>
        <dbReference type="RuleBase" id="RU363036"/>
    </source>
</evidence>
<dbReference type="Pfam" id="PF00579">
    <property type="entry name" value="tRNA-synt_1b"/>
    <property type="match status" value="1"/>
</dbReference>
<dbReference type="InterPro" id="IPR024109">
    <property type="entry name" value="Trp-tRNA-ligase_bac-type"/>
</dbReference>
<feature type="binding site" evidence="8">
    <location>
        <position position="141"/>
    </location>
    <ligand>
        <name>L-tryptophan</name>
        <dbReference type="ChEBI" id="CHEBI:57912"/>
    </ligand>
</feature>
<dbReference type="Proteomes" id="UP000195514">
    <property type="component" value="Chromosome I"/>
</dbReference>
<comment type="function">
    <text evidence="8">Catalyzes the attachment of tryptophan to tRNA(Trp).</text>
</comment>
<dbReference type="InterPro" id="IPR001412">
    <property type="entry name" value="aa-tRNA-synth_I_CS"/>
</dbReference>
<evidence type="ECO:0000256" key="6">
    <source>
        <dbReference type="ARBA" id="ARBA00023146"/>
    </source>
</evidence>
<keyword evidence="5 8" id="KW-0648">Protein biosynthesis</keyword>
<evidence type="ECO:0000256" key="1">
    <source>
        <dbReference type="ARBA" id="ARBA00005594"/>
    </source>
</evidence>
<proteinExistence type="inferred from homology"/>
<gene>
    <name evidence="8 10" type="primary">trpS</name>
    <name evidence="10" type="ORF">CFX1CAM_1975</name>
</gene>
<dbReference type="RefSeq" id="WP_087862835.1">
    <property type="nucleotide sequence ID" value="NZ_LT859958.1"/>
</dbReference>
<dbReference type="PANTHER" id="PTHR43766:SF1">
    <property type="entry name" value="TRYPTOPHAN--TRNA LIGASE, MITOCHONDRIAL"/>
    <property type="match status" value="1"/>
</dbReference>
<keyword evidence="8" id="KW-0963">Cytoplasm</keyword>
<keyword evidence="2 8" id="KW-0436">Ligase</keyword>
<feature type="binding site" evidence="8">
    <location>
        <begin position="199"/>
        <end position="203"/>
    </location>
    <ligand>
        <name>ATP</name>
        <dbReference type="ChEBI" id="CHEBI:30616"/>
    </ligand>
</feature>
<feature type="binding site" evidence="8">
    <location>
        <begin position="153"/>
        <end position="155"/>
    </location>
    <ligand>
        <name>ATP</name>
        <dbReference type="ChEBI" id="CHEBI:30616"/>
    </ligand>
</feature>
<feature type="short sequence motif" description="'HIGH' region" evidence="8">
    <location>
        <begin position="11"/>
        <end position="19"/>
    </location>
</feature>
<comment type="catalytic activity">
    <reaction evidence="7 8">
        <text>tRNA(Trp) + L-tryptophan + ATP = L-tryptophyl-tRNA(Trp) + AMP + diphosphate + H(+)</text>
        <dbReference type="Rhea" id="RHEA:24080"/>
        <dbReference type="Rhea" id="RHEA-COMP:9671"/>
        <dbReference type="Rhea" id="RHEA-COMP:9705"/>
        <dbReference type="ChEBI" id="CHEBI:15378"/>
        <dbReference type="ChEBI" id="CHEBI:30616"/>
        <dbReference type="ChEBI" id="CHEBI:33019"/>
        <dbReference type="ChEBI" id="CHEBI:57912"/>
        <dbReference type="ChEBI" id="CHEBI:78442"/>
        <dbReference type="ChEBI" id="CHEBI:78535"/>
        <dbReference type="ChEBI" id="CHEBI:456215"/>
        <dbReference type="EC" id="6.1.1.2"/>
    </reaction>
</comment>
<keyword evidence="3 8" id="KW-0547">Nucleotide-binding</keyword>
<evidence type="ECO:0000256" key="4">
    <source>
        <dbReference type="ARBA" id="ARBA00022840"/>
    </source>
</evidence>
<dbReference type="CDD" id="cd00806">
    <property type="entry name" value="TrpRS_core"/>
    <property type="match status" value="1"/>
</dbReference>
<dbReference type="PROSITE" id="PS00178">
    <property type="entry name" value="AA_TRNA_LIGASE_I"/>
    <property type="match status" value="1"/>
</dbReference>
<feature type="binding site" evidence="8">
    <location>
        <begin position="10"/>
        <end position="12"/>
    </location>
    <ligand>
        <name>ATP</name>
        <dbReference type="ChEBI" id="CHEBI:30616"/>
    </ligand>
</feature>
<dbReference type="Gene3D" id="1.10.240.10">
    <property type="entry name" value="Tyrosyl-Transfer RNA Synthetase"/>
    <property type="match status" value="1"/>
</dbReference>
<dbReference type="AlphaFoldDB" id="A0A1Y6KAJ6"/>
<dbReference type="SUPFAM" id="SSF52374">
    <property type="entry name" value="Nucleotidylyl transferase"/>
    <property type="match status" value="1"/>
</dbReference>
<dbReference type="EMBL" id="LT859958">
    <property type="protein sequence ID" value="SMX55040.1"/>
    <property type="molecule type" value="Genomic_DNA"/>
</dbReference>
<name>A0A1Y6KAJ6_9CHLR</name>
<evidence type="ECO:0000256" key="7">
    <source>
        <dbReference type="ARBA" id="ARBA00049929"/>
    </source>
</evidence>
<keyword evidence="6 8" id="KW-0030">Aminoacyl-tRNA synthetase</keyword>
<keyword evidence="4 8" id="KW-0067">ATP-binding</keyword>
<dbReference type="GO" id="GO:0005524">
    <property type="term" value="F:ATP binding"/>
    <property type="evidence" value="ECO:0007669"/>
    <property type="project" value="UniProtKB-UniRule"/>
</dbReference>
<dbReference type="OrthoDB" id="9801042at2"/>
<dbReference type="Gene3D" id="3.40.50.620">
    <property type="entry name" value="HUPs"/>
    <property type="match status" value="1"/>
</dbReference>
<dbReference type="InterPro" id="IPR002305">
    <property type="entry name" value="aa-tRNA-synth_Ic"/>
</dbReference>
<evidence type="ECO:0000256" key="2">
    <source>
        <dbReference type="ARBA" id="ARBA00022598"/>
    </source>
</evidence>
<keyword evidence="11" id="KW-1185">Reference proteome</keyword>